<dbReference type="Proteomes" id="UP000077069">
    <property type="component" value="Unassembled WGS sequence"/>
</dbReference>
<dbReference type="PANTHER" id="PTHR43782:SF3">
    <property type="entry name" value="ARGINASE"/>
    <property type="match status" value="1"/>
</dbReference>
<evidence type="ECO:0000256" key="4">
    <source>
        <dbReference type="PROSITE-ProRule" id="PRU00742"/>
    </source>
</evidence>
<keyword evidence="7" id="KW-1185">Reference proteome</keyword>
<protein>
    <submittedName>
        <fullName evidence="6">Arginase/deacetylase</fullName>
    </submittedName>
</protein>
<evidence type="ECO:0000313" key="7">
    <source>
        <dbReference type="Proteomes" id="UP000077069"/>
    </source>
</evidence>
<keyword evidence="5" id="KW-0732">Signal</keyword>
<dbReference type="GO" id="GO:0005737">
    <property type="term" value="C:cytoplasm"/>
    <property type="evidence" value="ECO:0007669"/>
    <property type="project" value="TreeGrafter"/>
</dbReference>
<keyword evidence="3" id="KW-0464">Manganese</keyword>
<keyword evidence="2" id="KW-0378">Hydrolase</keyword>
<name>A0A177CEU3_9PLEO</name>
<dbReference type="EMBL" id="KV441553">
    <property type="protein sequence ID" value="OAG05277.1"/>
    <property type="molecule type" value="Genomic_DNA"/>
</dbReference>
<comment type="similarity">
    <text evidence="4">Belongs to the arginase family.</text>
</comment>
<evidence type="ECO:0000256" key="5">
    <source>
        <dbReference type="SAM" id="SignalP"/>
    </source>
</evidence>
<dbReference type="OrthoDB" id="9992747at2759"/>
<dbReference type="PROSITE" id="PS51409">
    <property type="entry name" value="ARGINASE_2"/>
    <property type="match status" value="1"/>
</dbReference>
<dbReference type="InParanoid" id="A0A177CEU3"/>
<dbReference type="PANTHER" id="PTHR43782">
    <property type="entry name" value="ARGINASE"/>
    <property type="match status" value="1"/>
</dbReference>
<dbReference type="CDD" id="cd09999">
    <property type="entry name" value="Arginase-like_1"/>
    <property type="match status" value="1"/>
</dbReference>
<evidence type="ECO:0000313" key="6">
    <source>
        <dbReference type="EMBL" id="OAG05277.1"/>
    </source>
</evidence>
<feature type="signal peptide" evidence="5">
    <location>
        <begin position="1"/>
        <end position="18"/>
    </location>
</feature>
<dbReference type="InterPro" id="IPR023696">
    <property type="entry name" value="Ureohydrolase_dom_sf"/>
</dbReference>
<reference evidence="6 7" key="1">
    <citation type="submission" date="2016-05" db="EMBL/GenBank/DDBJ databases">
        <title>Comparative analysis of secretome profiles of manganese(II)-oxidizing ascomycete fungi.</title>
        <authorList>
            <consortium name="DOE Joint Genome Institute"/>
            <person name="Zeiner C.A."/>
            <person name="Purvine S.O."/>
            <person name="Zink E.M."/>
            <person name="Wu S."/>
            <person name="Pasa-Tolic L."/>
            <person name="Chaput D.L."/>
            <person name="Haridas S."/>
            <person name="Grigoriev I.V."/>
            <person name="Santelli C.M."/>
            <person name="Hansel C.M."/>
        </authorList>
    </citation>
    <scope>NUCLEOTIDE SEQUENCE [LARGE SCALE GENOMIC DNA]</scope>
    <source>
        <strain evidence="6 7">AP3s5-JAC2a</strain>
    </source>
</reference>
<dbReference type="RefSeq" id="XP_018035642.1">
    <property type="nucleotide sequence ID" value="XM_018182048.1"/>
</dbReference>
<evidence type="ECO:0000256" key="1">
    <source>
        <dbReference type="ARBA" id="ARBA00022723"/>
    </source>
</evidence>
<proteinExistence type="inferred from homology"/>
<dbReference type="GO" id="GO:0004053">
    <property type="term" value="F:arginase activity"/>
    <property type="evidence" value="ECO:0007669"/>
    <property type="project" value="TreeGrafter"/>
</dbReference>
<accession>A0A177CEU3</accession>
<sequence length="430" mass="46536">MLFTKVITALSLAAPVLSIGVRIAQFSDGNCVSSIDPAINILRDGCSTWSTPVGKSMSVSTYAASGDSDFSCLAVIVQLRQHSGRYCWTSGHGSAGRGVHHHAHQRSGLNLMAVEDIGSIYAGKSRTPEAFRSAGLFTKLQAAGYEVKGYSALTEPAVWSSSTREPSGARNESATVAACHRVSKAITDVLNEDRQPSFHFILSGECLYTPAILSAYWNYLRPTTHKIGIIYFDADADLYTPSDSGGSGNIAGMTLTHLTLRDGALDSMKIFCKPDGSGVVDETNIVLFGMNSQCEANKREHLGHLFDNNFRVLTSITVQRTPEESAETGLAYMREQGVDHIIVHLDVDVIDPGEFPLCNVPNWTGLGYAQTMRALDVFLGSRKCVGLSIAEVNPDHDPGLVMTRRLVDDVVNGLVRRSVHATLPWVGEEE</sequence>
<dbReference type="AlphaFoldDB" id="A0A177CEU3"/>
<keyword evidence="1" id="KW-0479">Metal-binding</keyword>
<dbReference type="InterPro" id="IPR006035">
    <property type="entry name" value="Ureohydrolase"/>
</dbReference>
<organism evidence="6 7">
    <name type="scientific">Paraphaeosphaeria sporulosa</name>
    <dbReference type="NCBI Taxonomy" id="1460663"/>
    <lineage>
        <taxon>Eukaryota</taxon>
        <taxon>Fungi</taxon>
        <taxon>Dikarya</taxon>
        <taxon>Ascomycota</taxon>
        <taxon>Pezizomycotina</taxon>
        <taxon>Dothideomycetes</taxon>
        <taxon>Pleosporomycetidae</taxon>
        <taxon>Pleosporales</taxon>
        <taxon>Massarineae</taxon>
        <taxon>Didymosphaeriaceae</taxon>
        <taxon>Paraphaeosphaeria</taxon>
    </lineage>
</organism>
<evidence type="ECO:0000256" key="3">
    <source>
        <dbReference type="ARBA" id="ARBA00023211"/>
    </source>
</evidence>
<dbReference type="GeneID" id="28765534"/>
<gene>
    <name evidence="6" type="ORF">CC84DRAFT_1206721</name>
</gene>
<feature type="chain" id="PRO_5008058087" evidence="5">
    <location>
        <begin position="19"/>
        <end position="430"/>
    </location>
</feature>
<dbReference type="Gene3D" id="3.40.800.10">
    <property type="entry name" value="Ureohydrolase domain"/>
    <property type="match status" value="1"/>
</dbReference>
<dbReference type="Pfam" id="PF00491">
    <property type="entry name" value="Arginase"/>
    <property type="match status" value="1"/>
</dbReference>
<dbReference type="STRING" id="1460663.A0A177CEU3"/>
<dbReference type="SUPFAM" id="SSF52768">
    <property type="entry name" value="Arginase/deacetylase"/>
    <property type="match status" value="1"/>
</dbReference>
<evidence type="ECO:0000256" key="2">
    <source>
        <dbReference type="ARBA" id="ARBA00022801"/>
    </source>
</evidence>
<dbReference type="GO" id="GO:0030145">
    <property type="term" value="F:manganese ion binding"/>
    <property type="evidence" value="ECO:0007669"/>
    <property type="project" value="TreeGrafter"/>
</dbReference>